<organism evidence="8 9">
    <name type="scientific">Pseudomonas multiresinivorans</name>
    <dbReference type="NCBI Taxonomy" id="95301"/>
    <lineage>
        <taxon>Bacteria</taxon>
        <taxon>Pseudomonadati</taxon>
        <taxon>Pseudomonadota</taxon>
        <taxon>Gammaproteobacteria</taxon>
        <taxon>Pseudomonadales</taxon>
        <taxon>Pseudomonadaceae</taxon>
        <taxon>Pseudomonas</taxon>
    </lineage>
</organism>
<dbReference type="AlphaFoldDB" id="A0A7Z3GPH5"/>
<evidence type="ECO:0000256" key="2">
    <source>
        <dbReference type="ARBA" id="ARBA00022691"/>
    </source>
</evidence>
<dbReference type="InterPro" id="IPR051198">
    <property type="entry name" value="BchE-like"/>
</dbReference>
<dbReference type="PROSITE" id="PS51332">
    <property type="entry name" value="B12_BINDING"/>
    <property type="match status" value="1"/>
</dbReference>
<keyword evidence="3" id="KW-0479">Metal-binding</keyword>
<dbReference type="GO" id="GO:0051539">
    <property type="term" value="F:4 iron, 4 sulfur cluster binding"/>
    <property type="evidence" value="ECO:0007669"/>
    <property type="project" value="UniProtKB-KW"/>
</dbReference>
<keyword evidence="2" id="KW-0949">S-adenosyl-L-methionine</keyword>
<dbReference type="CDD" id="cd01335">
    <property type="entry name" value="Radical_SAM"/>
    <property type="match status" value="1"/>
</dbReference>
<dbReference type="SFLD" id="SFLDG01082">
    <property type="entry name" value="B12-binding_domain_containing"/>
    <property type="match status" value="1"/>
</dbReference>
<evidence type="ECO:0000256" key="1">
    <source>
        <dbReference type="ARBA" id="ARBA00001966"/>
    </source>
</evidence>
<keyword evidence="5" id="KW-0411">Iron-sulfur</keyword>
<dbReference type="InterPro" id="IPR007197">
    <property type="entry name" value="rSAM"/>
</dbReference>
<evidence type="ECO:0000256" key="4">
    <source>
        <dbReference type="ARBA" id="ARBA00023004"/>
    </source>
</evidence>
<dbReference type="Pfam" id="PF04055">
    <property type="entry name" value="Radical_SAM"/>
    <property type="match status" value="1"/>
</dbReference>
<keyword evidence="9" id="KW-1185">Reference proteome</keyword>
<dbReference type="RefSeq" id="WP_169937114.1">
    <property type="nucleotide sequence ID" value="NZ_CP048833.1"/>
</dbReference>
<dbReference type="GO" id="GO:0046872">
    <property type="term" value="F:metal ion binding"/>
    <property type="evidence" value="ECO:0007669"/>
    <property type="project" value="UniProtKB-KW"/>
</dbReference>
<keyword evidence="4" id="KW-0408">Iron</keyword>
<dbReference type="InterPro" id="IPR023404">
    <property type="entry name" value="rSAM_horseshoe"/>
</dbReference>
<dbReference type="Pfam" id="PF02310">
    <property type="entry name" value="B12-binding"/>
    <property type="match status" value="1"/>
</dbReference>
<protein>
    <submittedName>
        <fullName evidence="8">B12-binding domain-containing radical SAM protein</fullName>
    </submittedName>
</protein>
<accession>A0A7Z3GPH5</accession>
<evidence type="ECO:0000313" key="8">
    <source>
        <dbReference type="EMBL" id="QJP08115.1"/>
    </source>
</evidence>
<dbReference type="SUPFAM" id="SSF102114">
    <property type="entry name" value="Radical SAM enzymes"/>
    <property type="match status" value="1"/>
</dbReference>
<dbReference type="SFLD" id="SFLDS00029">
    <property type="entry name" value="Radical_SAM"/>
    <property type="match status" value="1"/>
</dbReference>
<dbReference type="InterPro" id="IPR006638">
    <property type="entry name" value="Elp3/MiaA/NifB-like_rSAM"/>
</dbReference>
<dbReference type="GO" id="GO:0003824">
    <property type="term" value="F:catalytic activity"/>
    <property type="evidence" value="ECO:0007669"/>
    <property type="project" value="InterPro"/>
</dbReference>
<dbReference type="SMART" id="SM00729">
    <property type="entry name" value="Elp3"/>
    <property type="match status" value="1"/>
</dbReference>
<dbReference type="Proteomes" id="UP000502549">
    <property type="component" value="Chromosome"/>
</dbReference>
<dbReference type="InterPro" id="IPR006158">
    <property type="entry name" value="Cobalamin-bd"/>
</dbReference>
<comment type="cofactor">
    <cofactor evidence="1">
        <name>[4Fe-4S] cluster</name>
        <dbReference type="ChEBI" id="CHEBI:49883"/>
    </cofactor>
</comment>
<proteinExistence type="predicted"/>
<dbReference type="SFLD" id="SFLDG01123">
    <property type="entry name" value="methyltransferase_(Class_B)"/>
    <property type="match status" value="1"/>
</dbReference>
<dbReference type="Gene3D" id="3.80.30.20">
    <property type="entry name" value="tm_1862 like domain"/>
    <property type="match status" value="1"/>
</dbReference>
<dbReference type="GO" id="GO:0005829">
    <property type="term" value="C:cytosol"/>
    <property type="evidence" value="ECO:0007669"/>
    <property type="project" value="TreeGrafter"/>
</dbReference>
<name>A0A7Z3GPH5_9PSED</name>
<dbReference type="KEGG" id="pmui:G4G71_09575"/>
<dbReference type="PANTHER" id="PTHR43409">
    <property type="entry name" value="ANAEROBIC MAGNESIUM-PROTOPORPHYRIN IX MONOMETHYL ESTER CYCLASE-RELATED"/>
    <property type="match status" value="1"/>
</dbReference>
<evidence type="ECO:0000256" key="3">
    <source>
        <dbReference type="ARBA" id="ARBA00022723"/>
    </source>
</evidence>
<dbReference type="InterPro" id="IPR034466">
    <property type="entry name" value="Methyltransferase_Class_B"/>
</dbReference>
<dbReference type="PROSITE" id="PS51918">
    <property type="entry name" value="RADICAL_SAM"/>
    <property type="match status" value="1"/>
</dbReference>
<sequence length="575" mass="64778">MNDLIARSNPDGSTRRQKLLLIYPPMTTPTSPPLGAPMLKGYIERELPNWEVKVLDLNIWCYERVFEMLRSGFIRIPDEYLPGGQSALASLLEVPDFFRGKTARDFYADPAAYDQYGELLLGITHIMSTQLGNEANSIHQGAGLSPLLAEAFKLILEEKADCYGFSMIFNQQLPVGAALGRLLRQETTSKVFFGGSCFTAGAEDFLRWYPHSADVIVDGDGEEPLKQLLLQGGSPENVPGAVFFEDGEVKRNTSEYRRDIDAYGKPDFGNLQLDRYYSPTPVIPLLLSRGCYWRRCTFCVHYMSAGLTYRLHGLEMVIDMLRGFVEQGIRHFSFVDEMIAPGHFAKLADAIIESGLDISYYALSKPNRTFTPEILAKMARSGCKYLLWGLESGTQRILDLMDKGTRIEDVAQVLRNAHSAGIANHVYVICGFPTETAEEFGNTLRFLEENREYIYSIHRGTFSLEPGSPIYKEQERFGVTRAWMAQPTPLGGRWLHETVSGMNREQTQNIFQSVQPFFRRFNPYAVYLANYRDHAMLVYDKLGAEAMKQMPREFPALNLSVAPSGVQATTADLLS</sequence>
<gene>
    <name evidence="8" type="ORF">G4G71_09575</name>
</gene>
<evidence type="ECO:0000259" key="7">
    <source>
        <dbReference type="PROSITE" id="PS51918"/>
    </source>
</evidence>
<dbReference type="EMBL" id="CP048833">
    <property type="protein sequence ID" value="QJP08115.1"/>
    <property type="molecule type" value="Genomic_DNA"/>
</dbReference>
<dbReference type="InterPro" id="IPR058240">
    <property type="entry name" value="rSAM_sf"/>
</dbReference>
<dbReference type="Gene3D" id="3.40.50.280">
    <property type="entry name" value="Cobalamin-binding domain"/>
    <property type="match status" value="1"/>
</dbReference>
<dbReference type="GO" id="GO:0031419">
    <property type="term" value="F:cobalamin binding"/>
    <property type="evidence" value="ECO:0007669"/>
    <property type="project" value="InterPro"/>
</dbReference>
<evidence type="ECO:0000256" key="5">
    <source>
        <dbReference type="ARBA" id="ARBA00023014"/>
    </source>
</evidence>
<dbReference type="PANTHER" id="PTHR43409:SF16">
    <property type="entry name" value="SLR0320 PROTEIN"/>
    <property type="match status" value="1"/>
</dbReference>
<evidence type="ECO:0000313" key="9">
    <source>
        <dbReference type="Proteomes" id="UP000502549"/>
    </source>
</evidence>
<feature type="domain" description="B12-binding" evidence="6">
    <location>
        <begin position="103"/>
        <end position="239"/>
    </location>
</feature>
<reference evidence="8 9" key="1">
    <citation type="submission" date="2020-02" db="EMBL/GenBank/DDBJ databases">
        <title>Complete genome sequence of Pseudomonas multiresinivorans ORNL1.</title>
        <authorList>
            <person name="Podar M."/>
        </authorList>
    </citation>
    <scope>NUCLEOTIDE SEQUENCE [LARGE SCALE GENOMIC DNA]</scope>
    <source>
        <strain evidence="9">populi</strain>
    </source>
</reference>
<feature type="domain" description="Radical SAM core" evidence="7">
    <location>
        <begin position="277"/>
        <end position="490"/>
    </location>
</feature>
<evidence type="ECO:0000259" key="6">
    <source>
        <dbReference type="PROSITE" id="PS51332"/>
    </source>
</evidence>